<dbReference type="Proteomes" id="UP000238589">
    <property type="component" value="Unassembled WGS sequence"/>
</dbReference>
<proteinExistence type="predicted"/>
<name>A0A2S9K314_9BURK</name>
<sequence>MTPADQRLIADQVQRASFITDALYDLLRAANGERISTTSVLTLIEPMRDGLHNACDQLDRARRGKPLS</sequence>
<dbReference type="RefSeq" id="WP_105748837.1">
    <property type="nucleotide sequence ID" value="NZ_PVLQ01000042.1"/>
</dbReference>
<comment type="caution">
    <text evidence="1">The sequence shown here is derived from an EMBL/GenBank/DDBJ whole genome shotgun (WGS) entry which is preliminary data.</text>
</comment>
<protein>
    <submittedName>
        <fullName evidence="1">Uncharacterized protein</fullName>
    </submittedName>
</protein>
<dbReference type="EMBL" id="PVLQ01000042">
    <property type="protein sequence ID" value="PRD64860.1"/>
    <property type="molecule type" value="Genomic_DNA"/>
</dbReference>
<keyword evidence="2" id="KW-1185">Reference proteome</keyword>
<dbReference type="AlphaFoldDB" id="A0A2S9K314"/>
<organism evidence="1 2">
    <name type="scientific">Malikia granosa</name>
    <dbReference type="NCBI Taxonomy" id="263067"/>
    <lineage>
        <taxon>Bacteria</taxon>
        <taxon>Pseudomonadati</taxon>
        <taxon>Pseudomonadota</taxon>
        <taxon>Betaproteobacteria</taxon>
        <taxon>Burkholderiales</taxon>
        <taxon>Comamonadaceae</taxon>
        <taxon>Malikia</taxon>
    </lineage>
</organism>
<accession>A0A2S9K314</accession>
<evidence type="ECO:0000313" key="1">
    <source>
        <dbReference type="EMBL" id="PRD64860.1"/>
    </source>
</evidence>
<evidence type="ECO:0000313" key="2">
    <source>
        <dbReference type="Proteomes" id="UP000238589"/>
    </source>
</evidence>
<reference evidence="1 2" key="1">
    <citation type="submission" date="2018-03" db="EMBL/GenBank/DDBJ databases">
        <title>Comparative genomics illustrates the genes involved in a hyperalkaliphilic mechanisms of Serpentinomonas isolated from highly-alkaline calcium-rich serpentinized springs.</title>
        <authorList>
            <person name="Suzuki S."/>
            <person name="Ishii S."/>
            <person name="Walworth N."/>
            <person name="Bird L."/>
            <person name="Kuenen J.G."/>
            <person name="Nealson K.H."/>
        </authorList>
    </citation>
    <scope>NUCLEOTIDE SEQUENCE [LARGE SCALE GENOMIC DNA]</scope>
    <source>
        <strain evidence="1 2">P1</strain>
    </source>
</reference>
<gene>
    <name evidence="1" type="ORF">C6P64_12150</name>
</gene>